<comment type="similarity">
    <text evidence="1">Belongs to the transferase hexapeptide repeat family.</text>
</comment>
<dbReference type="InterPro" id="IPR050179">
    <property type="entry name" value="Trans_hexapeptide_repeat"/>
</dbReference>
<dbReference type="EMBL" id="VWFC01000019">
    <property type="protein sequence ID" value="KAB1325020.1"/>
    <property type="molecule type" value="Genomic_DNA"/>
</dbReference>
<dbReference type="PANTHER" id="PTHR43300:SF11">
    <property type="entry name" value="ACETYLTRANSFERASE RV3034C-RELATED"/>
    <property type="match status" value="1"/>
</dbReference>
<dbReference type="Gene3D" id="2.160.10.10">
    <property type="entry name" value="Hexapeptide repeat proteins"/>
    <property type="match status" value="1"/>
</dbReference>
<dbReference type="AlphaFoldDB" id="A0A6A1XH86"/>
<dbReference type="InterPro" id="IPR001451">
    <property type="entry name" value="Hexapep"/>
</dbReference>
<name>A0A6A1XH86_BACOV</name>
<dbReference type="CDD" id="cd03349">
    <property type="entry name" value="LbH_XAT"/>
    <property type="match status" value="1"/>
</dbReference>
<keyword evidence="4" id="KW-0012">Acyltransferase</keyword>
<dbReference type="SUPFAM" id="SSF51161">
    <property type="entry name" value="Trimeric LpxA-like enzymes"/>
    <property type="match status" value="1"/>
</dbReference>
<reference evidence="5 6" key="1">
    <citation type="journal article" date="2019" name="Nat. Med.">
        <title>A library of human gut bacterial isolates paired with longitudinal multiomics data enables mechanistic microbiome research.</title>
        <authorList>
            <person name="Poyet M."/>
            <person name="Groussin M."/>
            <person name="Gibbons S.M."/>
            <person name="Avila-Pacheco J."/>
            <person name="Jiang X."/>
            <person name="Kearney S.M."/>
            <person name="Perrotta A.R."/>
            <person name="Berdy B."/>
            <person name="Zhao S."/>
            <person name="Lieberman T.D."/>
            <person name="Swanson P.K."/>
            <person name="Smith M."/>
            <person name="Roesemann S."/>
            <person name="Alexander J.E."/>
            <person name="Rich S.A."/>
            <person name="Livny J."/>
            <person name="Vlamakis H."/>
            <person name="Clish C."/>
            <person name="Bullock K."/>
            <person name="Deik A."/>
            <person name="Scott J."/>
            <person name="Pierce K.A."/>
            <person name="Xavier R.J."/>
            <person name="Alm E.J."/>
        </authorList>
    </citation>
    <scope>NUCLEOTIDE SEQUENCE [LARGE SCALE GENOMIC DNA]</scope>
    <source>
        <strain evidence="5 6">BIOML-A2</strain>
    </source>
</reference>
<proteinExistence type="inferred from homology"/>
<accession>A0A6A1XH86</accession>
<dbReference type="PROSITE" id="PS00101">
    <property type="entry name" value="HEXAPEP_TRANSFERASES"/>
    <property type="match status" value="1"/>
</dbReference>
<dbReference type="InterPro" id="IPR018357">
    <property type="entry name" value="Hexapep_transf_CS"/>
</dbReference>
<keyword evidence="2 5" id="KW-0808">Transferase</keyword>
<evidence type="ECO:0000256" key="2">
    <source>
        <dbReference type="ARBA" id="ARBA00022679"/>
    </source>
</evidence>
<protein>
    <submittedName>
        <fullName evidence="5">CatB-related O-acetyltransferase</fullName>
    </submittedName>
</protein>
<evidence type="ECO:0000256" key="3">
    <source>
        <dbReference type="ARBA" id="ARBA00022737"/>
    </source>
</evidence>
<organism evidence="5 6">
    <name type="scientific">Bacteroides ovatus</name>
    <dbReference type="NCBI Taxonomy" id="28116"/>
    <lineage>
        <taxon>Bacteria</taxon>
        <taxon>Pseudomonadati</taxon>
        <taxon>Bacteroidota</taxon>
        <taxon>Bacteroidia</taxon>
        <taxon>Bacteroidales</taxon>
        <taxon>Bacteroidaceae</taxon>
        <taxon>Bacteroides</taxon>
    </lineage>
</organism>
<dbReference type="InterPro" id="IPR011004">
    <property type="entry name" value="Trimer_LpxA-like_sf"/>
</dbReference>
<dbReference type="PANTHER" id="PTHR43300">
    <property type="entry name" value="ACETYLTRANSFERASE"/>
    <property type="match status" value="1"/>
</dbReference>
<evidence type="ECO:0000313" key="6">
    <source>
        <dbReference type="Proteomes" id="UP000375690"/>
    </source>
</evidence>
<dbReference type="Pfam" id="PF00132">
    <property type="entry name" value="Hexapep"/>
    <property type="match status" value="1"/>
</dbReference>
<comment type="caution">
    <text evidence="5">The sequence shown here is derived from an EMBL/GenBank/DDBJ whole genome shotgun (WGS) entry which is preliminary data.</text>
</comment>
<evidence type="ECO:0000256" key="4">
    <source>
        <dbReference type="ARBA" id="ARBA00023315"/>
    </source>
</evidence>
<dbReference type="Proteomes" id="UP000375690">
    <property type="component" value="Unassembled WGS sequence"/>
</dbReference>
<evidence type="ECO:0000313" key="5">
    <source>
        <dbReference type="EMBL" id="KAB1325020.1"/>
    </source>
</evidence>
<dbReference type="GO" id="GO:0016746">
    <property type="term" value="F:acyltransferase activity"/>
    <property type="evidence" value="ECO:0007669"/>
    <property type="project" value="UniProtKB-KW"/>
</dbReference>
<evidence type="ECO:0000256" key="1">
    <source>
        <dbReference type="ARBA" id="ARBA00007274"/>
    </source>
</evidence>
<gene>
    <name evidence="5" type="ORF">F3B53_15820</name>
</gene>
<sequence>MAHFVKGFIKNLFNPRISIFAFISSNVKIADTSAIYRGVKIKRSEISEYTYISANTVIDNTNIGKFCSIADNCRIGMSGHSLKCLSTSPIFNISLNALQDKWISKDTFESELDEERVCIGNDVWIGSHVLIKGGVRIGDGACIGAGAVVVKDIPPYAIVGGVPAKILKYRFDTDTIKLLENLQWWNLSKDVLKDNIHLFQTETIDTESLIQFLK</sequence>
<keyword evidence="3" id="KW-0677">Repeat</keyword>